<keyword evidence="2" id="KW-1185">Reference proteome</keyword>
<organism evidence="1 2">
    <name type="scientific">Streptomyces prasinopilosus</name>
    <dbReference type="NCBI Taxonomy" id="67344"/>
    <lineage>
        <taxon>Bacteria</taxon>
        <taxon>Bacillati</taxon>
        <taxon>Actinomycetota</taxon>
        <taxon>Actinomycetes</taxon>
        <taxon>Kitasatosporales</taxon>
        <taxon>Streptomycetaceae</taxon>
        <taxon>Streptomyces</taxon>
    </lineage>
</organism>
<evidence type="ECO:0000313" key="1">
    <source>
        <dbReference type="EMBL" id="SDC79913.1"/>
    </source>
</evidence>
<dbReference type="RefSeq" id="WP_276205346.1">
    <property type="nucleotide sequence ID" value="NZ_FMZK01000003.1"/>
</dbReference>
<evidence type="ECO:0000313" key="2">
    <source>
        <dbReference type="Proteomes" id="UP000182100"/>
    </source>
</evidence>
<dbReference type="EMBL" id="FMZK01000003">
    <property type="protein sequence ID" value="SDC79913.1"/>
    <property type="molecule type" value="Genomic_DNA"/>
</dbReference>
<dbReference type="AlphaFoldDB" id="A0A1G6PID3"/>
<sequence length="42" mass="4577">MRALRRFLKNNGWGCTGAIHGTAGPGTRAAFKTFANWCVSNH</sequence>
<reference evidence="2" key="1">
    <citation type="submission" date="2016-10" db="EMBL/GenBank/DDBJ databases">
        <authorList>
            <person name="Varghese N."/>
            <person name="Submissions S."/>
        </authorList>
    </citation>
    <scope>NUCLEOTIDE SEQUENCE [LARGE SCALE GENOMIC DNA]</scope>
    <source>
        <strain evidence="2">CGMCC 4.3504</strain>
    </source>
</reference>
<protein>
    <submittedName>
        <fullName evidence="1">Uncharacterized protein</fullName>
    </submittedName>
</protein>
<name>A0A1G6PID3_9ACTN</name>
<proteinExistence type="predicted"/>
<dbReference type="Proteomes" id="UP000182100">
    <property type="component" value="Unassembled WGS sequence"/>
</dbReference>
<gene>
    <name evidence="1" type="ORF">SAMN05216505_103612</name>
</gene>
<accession>A0A1G6PID3</accession>